<keyword evidence="4" id="KW-0813">Transport</keyword>
<evidence type="ECO:0000256" key="11">
    <source>
        <dbReference type="ARBA" id="ARBA00023136"/>
    </source>
</evidence>
<evidence type="ECO:0000256" key="8">
    <source>
        <dbReference type="ARBA" id="ARBA00022989"/>
    </source>
</evidence>
<evidence type="ECO:0000256" key="4">
    <source>
        <dbReference type="ARBA" id="ARBA00022448"/>
    </source>
</evidence>
<dbReference type="GO" id="GO:0051028">
    <property type="term" value="P:mRNA transport"/>
    <property type="evidence" value="ECO:0007669"/>
    <property type="project" value="UniProtKB-KW"/>
</dbReference>
<dbReference type="GO" id="GO:0070762">
    <property type="term" value="C:nuclear pore transmembrane ring"/>
    <property type="evidence" value="ECO:0007669"/>
    <property type="project" value="TreeGrafter"/>
</dbReference>
<dbReference type="InterPro" id="IPR019049">
    <property type="entry name" value="Nucleoporin_prot_Ndc1/Nup"/>
</dbReference>
<feature type="transmembrane region" description="Helical" evidence="13">
    <location>
        <begin position="246"/>
        <end position="272"/>
    </location>
</feature>
<gene>
    <name evidence="14" type="ORF">WN51_00337</name>
</gene>
<dbReference type="Proteomes" id="UP000053105">
    <property type="component" value="Unassembled WGS sequence"/>
</dbReference>
<dbReference type="PANTHER" id="PTHR13269:SF6">
    <property type="entry name" value="NUCLEOPORIN NDC1"/>
    <property type="match status" value="1"/>
</dbReference>
<dbReference type="PANTHER" id="PTHR13269">
    <property type="entry name" value="NUCLEOPORIN NDC1"/>
    <property type="match status" value="1"/>
</dbReference>
<evidence type="ECO:0000256" key="3">
    <source>
        <dbReference type="ARBA" id="ARBA00005760"/>
    </source>
</evidence>
<keyword evidence="11 13" id="KW-0472">Membrane</keyword>
<feature type="transmembrane region" description="Helical" evidence="13">
    <location>
        <begin position="100"/>
        <end position="120"/>
    </location>
</feature>
<proteinExistence type="inferred from homology"/>
<dbReference type="Pfam" id="PF09531">
    <property type="entry name" value="Ndc1_Nup"/>
    <property type="match status" value="1"/>
</dbReference>
<evidence type="ECO:0000256" key="1">
    <source>
        <dbReference type="ARBA" id="ARBA00004232"/>
    </source>
</evidence>
<dbReference type="AlphaFoldDB" id="A0A0M8ZZF3"/>
<dbReference type="OrthoDB" id="67850at2759"/>
<keyword evidence="5 13" id="KW-0812">Transmembrane</keyword>
<keyword evidence="6" id="KW-0509">mRNA transport</keyword>
<keyword evidence="7" id="KW-0653">Protein transport</keyword>
<evidence type="ECO:0000313" key="15">
    <source>
        <dbReference type="Proteomes" id="UP000053105"/>
    </source>
</evidence>
<accession>A0A0M8ZZF3</accession>
<feature type="transmembrane region" description="Helical" evidence="13">
    <location>
        <begin position="61"/>
        <end position="79"/>
    </location>
</feature>
<evidence type="ECO:0000256" key="13">
    <source>
        <dbReference type="SAM" id="Phobius"/>
    </source>
</evidence>
<feature type="transmembrane region" description="Helical" evidence="13">
    <location>
        <begin position="20"/>
        <end position="41"/>
    </location>
</feature>
<name>A0A0M8ZZF3_9HYME</name>
<dbReference type="GO" id="GO:0031965">
    <property type="term" value="C:nuclear membrane"/>
    <property type="evidence" value="ECO:0007669"/>
    <property type="project" value="UniProtKB-SubCell"/>
</dbReference>
<evidence type="ECO:0000256" key="2">
    <source>
        <dbReference type="ARBA" id="ARBA00004567"/>
    </source>
</evidence>
<evidence type="ECO:0000313" key="14">
    <source>
        <dbReference type="EMBL" id="KOX73226.1"/>
    </source>
</evidence>
<reference evidence="14 15" key="1">
    <citation type="submission" date="2015-07" db="EMBL/GenBank/DDBJ databases">
        <title>The genome of Melipona quadrifasciata.</title>
        <authorList>
            <person name="Pan H."/>
            <person name="Kapheim K."/>
        </authorList>
    </citation>
    <scope>NUCLEOTIDE SEQUENCE [LARGE SCALE GENOMIC DNA]</scope>
    <source>
        <strain evidence="14">0111107301</strain>
        <tissue evidence="14">Whole body</tissue>
    </source>
</reference>
<keyword evidence="12" id="KW-0539">Nucleus</keyword>
<dbReference type="GO" id="GO:0006999">
    <property type="term" value="P:nuclear pore organization"/>
    <property type="evidence" value="ECO:0007669"/>
    <property type="project" value="TreeGrafter"/>
</dbReference>
<evidence type="ECO:0000256" key="6">
    <source>
        <dbReference type="ARBA" id="ARBA00022816"/>
    </source>
</evidence>
<feature type="transmembrane region" description="Helical" evidence="13">
    <location>
        <begin position="215"/>
        <end position="234"/>
    </location>
</feature>
<evidence type="ECO:0000256" key="12">
    <source>
        <dbReference type="ARBA" id="ARBA00023242"/>
    </source>
</evidence>
<dbReference type="EMBL" id="KQ435801">
    <property type="protein sequence ID" value="KOX73226.1"/>
    <property type="molecule type" value="Genomic_DNA"/>
</dbReference>
<sequence>MMQMNKKGYKELLMQRMFLAIISSITVQFLLVTFLLLITNLNMDYNTWIQNTWAAITSSQMWSYFCVLATVTFFQGIICTKNYSNMPPYSKSRFIKFCGIFTSQNILMGILHVTIGGLLAGLHLSIKGGKYRFLMSECSVIYGICLIEKHYFLLLSGFWSGLYFFLKTSIFHIKYLKFPIISSSKFFRFKAGISSLLPSLMAQCIWPTLYYLIGYYFLGPYCCSTVLFLASAQLESEPLSNIPSLLNLSLIFQLWLYQLIFILAIDSMYLMFEIYLTEWVPFEFKQSSIFSTDESGVTLTEVLSIDKVPIMQHLGYLDLVTIAQKDKARRSVLFTLSQPGGHPYNWNCIVEKCTSLIKKFSDDLNACIKPQEPKLPLCVPSSTITDISVFQKQYIYRMRNLIKEEIPICTEHESDMKKDVDSELHIQKFIKTKWSNFLTYLLSKPLIAYIFGEIEGGKVCHILYNGQTVIWAADAISSLAVLSLTEDSYGIAQKDLSLIINTLLTLKQILDKLQRTNLMTKKQNGDDKFIKQIFHSLRAAAKRSLYRIVTSFEIYIGDLELETTTIEQLHSFLAYRE</sequence>
<feature type="transmembrane region" description="Helical" evidence="13">
    <location>
        <begin position="140"/>
        <end position="166"/>
    </location>
</feature>
<protein>
    <submittedName>
        <fullName evidence="14">Nucleoporin NDC1</fullName>
    </submittedName>
</protein>
<evidence type="ECO:0000256" key="7">
    <source>
        <dbReference type="ARBA" id="ARBA00022927"/>
    </source>
</evidence>
<organism evidence="14 15">
    <name type="scientific">Melipona quadrifasciata</name>
    <dbReference type="NCBI Taxonomy" id="166423"/>
    <lineage>
        <taxon>Eukaryota</taxon>
        <taxon>Metazoa</taxon>
        <taxon>Ecdysozoa</taxon>
        <taxon>Arthropoda</taxon>
        <taxon>Hexapoda</taxon>
        <taxon>Insecta</taxon>
        <taxon>Pterygota</taxon>
        <taxon>Neoptera</taxon>
        <taxon>Endopterygota</taxon>
        <taxon>Hymenoptera</taxon>
        <taxon>Apocrita</taxon>
        <taxon>Aculeata</taxon>
        <taxon>Apoidea</taxon>
        <taxon>Anthophila</taxon>
        <taxon>Apidae</taxon>
        <taxon>Melipona</taxon>
    </lineage>
</organism>
<comment type="similarity">
    <text evidence="3">Belongs to the NDC1 family.</text>
</comment>
<keyword evidence="8 13" id="KW-1133">Transmembrane helix</keyword>
<keyword evidence="15" id="KW-1185">Reference proteome</keyword>
<comment type="subcellular location">
    <subcellularLocation>
        <location evidence="1">Nucleus membrane</location>
        <topology evidence="1">Multi-pass membrane protein</topology>
    </subcellularLocation>
    <subcellularLocation>
        <location evidence="2">Nucleus</location>
        <location evidence="2">Nuclear pore complex</location>
    </subcellularLocation>
</comment>
<keyword evidence="10" id="KW-0906">Nuclear pore complex</keyword>
<dbReference type="GO" id="GO:0015031">
    <property type="term" value="P:protein transport"/>
    <property type="evidence" value="ECO:0007669"/>
    <property type="project" value="UniProtKB-KW"/>
</dbReference>
<dbReference type="GO" id="GO:0030674">
    <property type="term" value="F:protein-macromolecule adaptor activity"/>
    <property type="evidence" value="ECO:0007669"/>
    <property type="project" value="TreeGrafter"/>
</dbReference>
<evidence type="ECO:0000256" key="5">
    <source>
        <dbReference type="ARBA" id="ARBA00022692"/>
    </source>
</evidence>
<dbReference type="STRING" id="166423.A0A0M8ZZF3"/>
<evidence type="ECO:0000256" key="9">
    <source>
        <dbReference type="ARBA" id="ARBA00023010"/>
    </source>
</evidence>
<evidence type="ECO:0000256" key="10">
    <source>
        <dbReference type="ARBA" id="ARBA00023132"/>
    </source>
</evidence>
<keyword evidence="9" id="KW-0811">Translocation</keyword>